<dbReference type="AlphaFoldDB" id="K8XJE3"/>
<dbReference type="InterPro" id="IPR020904">
    <property type="entry name" value="Sc_DH/Rdtase_CS"/>
</dbReference>
<dbReference type="Gene3D" id="3.40.50.720">
    <property type="entry name" value="NAD(P)-binding Rossmann-like Domain"/>
    <property type="match status" value="1"/>
</dbReference>
<evidence type="ECO:0000256" key="3">
    <source>
        <dbReference type="ARBA" id="ARBA00023027"/>
    </source>
</evidence>
<protein>
    <submittedName>
        <fullName evidence="5">Short chain dehydrogenase</fullName>
    </submittedName>
</protein>
<dbReference type="PANTHER" id="PTHR24321:SF8">
    <property type="entry name" value="ESTRADIOL 17-BETA-DEHYDROGENASE 8-RELATED"/>
    <property type="match status" value="1"/>
</dbReference>
<dbReference type="SMART" id="SM00822">
    <property type="entry name" value="PKS_KR"/>
    <property type="match status" value="1"/>
</dbReference>
<dbReference type="RefSeq" id="WP_005257290.1">
    <property type="nucleotide sequence ID" value="NZ_AJYC02000049.1"/>
</dbReference>
<dbReference type="Proteomes" id="UP000005951">
    <property type="component" value="Unassembled WGS sequence"/>
</dbReference>
<gene>
    <name evidence="5" type="ORF">WSS_A15754</name>
</gene>
<evidence type="ECO:0000259" key="4">
    <source>
        <dbReference type="SMART" id="SM00822"/>
    </source>
</evidence>
<dbReference type="PRINTS" id="PR00081">
    <property type="entry name" value="GDHRDH"/>
</dbReference>
<proteinExistence type="inferred from homology"/>
<dbReference type="SUPFAM" id="SSF51735">
    <property type="entry name" value="NAD(P)-binding Rossmann-fold domains"/>
    <property type="match status" value="1"/>
</dbReference>
<comment type="caution">
    <text evidence="5">The sequence shown here is derived from an EMBL/GenBank/DDBJ whole genome shotgun (WGS) entry which is preliminary data.</text>
</comment>
<evidence type="ECO:0000313" key="5">
    <source>
        <dbReference type="EMBL" id="EKT81738.1"/>
    </source>
</evidence>
<evidence type="ECO:0000256" key="1">
    <source>
        <dbReference type="ARBA" id="ARBA00006484"/>
    </source>
</evidence>
<dbReference type="EMBL" id="AJYC02000049">
    <property type="protein sequence ID" value="EKT81738.1"/>
    <property type="molecule type" value="Genomic_DNA"/>
</dbReference>
<dbReference type="GO" id="GO:0016491">
    <property type="term" value="F:oxidoreductase activity"/>
    <property type="evidence" value="ECO:0007669"/>
    <property type="project" value="UniProtKB-KW"/>
</dbReference>
<comment type="similarity">
    <text evidence="1">Belongs to the short-chain dehydrogenases/reductases (SDR) family.</text>
</comment>
<name>K8XJE3_RHOOP</name>
<keyword evidence="3" id="KW-0520">NAD</keyword>
<dbReference type="InterPro" id="IPR002347">
    <property type="entry name" value="SDR_fam"/>
</dbReference>
<dbReference type="PRINTS" id="PR00080">
    <property type="entry name" value="SDRFAMILY"/>
</dbReference>
<reference evidence="5 6" key="1">
    <citation type="journal article" date="2013" name="Genome Announc.">
        <title>Draft Genome Sequence of Rhodococcus opacus Strain M213 Shows a Diverse Catabolic Potential.</title>
        <authorList>
            <person name="Pathak A."/>
            <person name="Green S.J."/>
            <person name="Ogram A."/>
            <person name="Chauhan A."/>
        </authorList>
    </citation>
    <scope>NUCLEOTIDE SEQUENCE [LARGE SCALE GENOMIC DNA]</scope>
    <source>
        <strain evidence="5 6">M213</strain>
    </source>
</reference>
<dbReference type="InterPro" id="IPR036291">
    <property type="entry name" value="NAD(P)-bd_dom_sf"/>
</dbReference>
<feature type="domain" description="Ketoreductase" evidence="4">
    <location>
        <begin position="7"/>
        <end position="188"/>
    </location>
</feature>
<organism evidence="5 6">
    <name type="scientific">Rhodococcus opacus M213</name>
    <dbReference type="NCBI Taxonomy" id="1129896"/>
    <lineage>
        <taxon>Bacteria</taxon>
        <taxon>Bacillati</taxon>
        <taxon>Actinomycetota</taxon>
        <taxon>Actinomycetes</taxon>
        <taxon>Mycobacteriales</taxon>
        <taxon>Nocardiaceae</taxon>
        <taxon>Rhodococcus</taxon>
    </lineage>
</organism>
<sequence length="252" mass="25713">MNRYEGKVVVVTGAASGIGRAVVERVSSEGAAVVALDRSELVHEVAAELAESGGVAVAQVVDVSDGEAVAAAITAHTTELGRIDAVCGAAGILETGTVAEGSLEVWDKTLAVNLRGQLNLLRACLPRMRERGGSIALVSSISAVIGDRDVAAYAASKAALTSLAKQTACEEARHSIRCNAVLPGWIDTPINDAVFDSGEQRRAEVARTVPLGREGSPAEVAALVAYLGSDEAAYITGTTVLIDGGLLLGVAP</sequence>
<keyword evidence="2" id="KW-0560">Oxidoreductase</keyword>
<dbReference type="PROSITE" id="PS00061">
    <property type="entry name" value="ADH_SHORT"/>
    <property type="match status" value="1"/>
</dbReference>
<evidence type="ECO:0000313" key="6">
    <source>
        <dbReference type="Proteomes" id="UP000005951"/>
    </source>
</evidence>
<dbReference type="InterPro" id="IPR057326">
    <property type="entry name" value="KR_dom"/>
</dbReference>
<accession>K8XJE3</accession>
<evidence type="ECO:0000256" key="2">
    <source>
        <dbReference type="ARBA" id="ARBA00023002"/>
    </source>
</evidence>
<dbReference type="PANTHER" id="PTHR24321">
    <property type="entry name" value="DEHYDROGENASES, SHORT CHAIN"/>
    <property type="match status" value="1"/>
</dbReference>
<dbReference type="FunFam" id="3.40.50.720:FF:000084">
    <property type="entry name" value="Short-chain dehydrogenase reductase"/>
    <property type="match status" value="1"/>
</dbReference>
<dbReference type="Pfam" id="PF13561">
    <property type="entry name" value="adh_short_C2"/>
    <property type="match status" value="1"/>
</dbReference>